<dbReference type="EMBL" id="JABZRE010000002">
    <property type="protein sequence ID" value="MBF1306405.1"/>
    <property type="molecule type" value="Genomic_DNA"/>
</dbReference>
<gene>
    <name evidence="1" type="ORF">HXM94_01260</name>
</gene>
<dbReference type="Proteomes" id="UP000758611">
    <property type="component" value="Unassembled WGS sequence"/>
</dbReference>
<sequence>MITEIKKSRKSLFLEKMRELATNDDLLLNNIDNLLMQFKNSSPVYCYYSVIENELNNLSFDGFILKINDLYKIFSDDHALKKQSEKFFGLDFTDKSFIMTKDEINSHFASNDKIRNYGVFSYYSFINDLNSILSGNYRTGIKDSVDLFFEAFAFKLGLKISCSKILKDHFLSRNKKIQDLDEAEIRLLAMKMGIFPIRNLTIKIFIDIDSAELTFEESQNTLKIGVLEIGVSKEMKPTPLLNAILTNDKEKINNRLKSQIAGMLKKSYKLYLTEEKTASSYLKGNGVHPLFVSEKSIANLGDLLEVKSYFKKAGESEMEKILRSIESYLRE</sequence>
<protein>
    <submittedName>
        <fullName evidence="1">Uncharacterized protein</fullName>
    </submittedName>
</protein>
<organism evidence="1 2">
    <name type="scientific">Parvimonas micra</name>
    <dbReference type="NCBI Taxonomy" id="33033"/>
    <lineage>
        <taxon>Bacteria</taxon>
        <taxon>Bacillati</taxon>
        <taxon>Bacillota</taxon>
        <taxon>Tissierellia</taxon>
        <taxon>Tissierellales</taxon>
        <taxon>Peptoniphilaceae</taxon>
        <taxon>Parvimonas</taxon>
    </lineage>
</organism>
<proteinExistence type="predicted"/>
<dbReference type="AlphaFoldDB" id="A0A930E0N0"/>
<dbReference type="RefSeq" id="WP_278476961.1">
    <property type="nucleotide sequence ID" value="NZ_JABZRE010000002.1"/>
</dbReference>
<reference evidence="1" key="1">
    <citation type="submission" date="2020-04" db="EMBL/GenBank/DDBJ databases">
        <title>Deep metagenomics examines the oral microbiome during advanced dental caries in children, revealing novel taxa and co-occurrences with host molecules.</title>
        <authorList>
            <person name="Baker J.L."/>
            <person name="Morton J.T."/>
            <person name="Dinis M."/>
            <person name="Alvarez R."/>
            <person name="Tran N.C."/>
            <person name="Knight R."/>
            <person name="Edlund A."/>
        </authorList>
    </citation>
    <scope>NUCLEOTIDE SEQUENCE</scope>
    <source>
        <strain evidence="1">JCVI_23_bin.11</strain>
    </source>
</reference>
<name>A0A930E0N0_9FIRM</name>
<comment type="caution">
    <text evidence="1">The sequence shown here is derived from an EMBL/GenBank/DDBJ whole genome shotgun (WGS) entry which is preliminary data.</text>
</comment>
<evidence type="ECO:0000313" key="1">
    <source>
        <dbReference type="EMBL" id="MBF1306405.1"/>
    </source>
</evidence>
<accession>A0A930E0N0</accession>
<evidence type="ECO:0000313" key="2">
    <source>
        <dbReference type="Proteomes" id="UP000758611"/>
    </source>
</evidence>